<dbReference type="Proteomes" id="UP000826271">
    <property type="component" value="Unassembled WGS sequence"/>
</dbReference>
<evidence type="ECO:0000259" key="1">
    <source>
        <dbReference type="Pfam" id="PF13456"/>
    </source>
</evidence>
<evidence type="ECO:0000313" key="2">
    <source>
        <dbReference type="EMBL" id="KAG8383645.1"/>
    </source>
</evidence>
<protein>
    <recommendedName>
        <fullName evidence="1">RNase H type-1 domain-containing protein</fullName>
    </recommendedName>
</protein>
<gene>
    <name evidence="2" type="ORF">BUALT_Bualt04G0035500</name>
</gene>
<dbReference type="InterPro" id="IPR052929">
    <property type="entry name" value="RNase_H-like_EbsB-rel"/>
</dbReference>
<name>A0AAV6XQC6_9LAMI</name>
<dbReference type="Gene3D" id="3.30.420.10">
    <property type="entry name" value="Ribonuclease H-like superfamily/Ribonuclease H"/>
    <property type="match status" value="1"/>
</dbReference>
<dbReference type="InterPro" id="IPR036397">
    <property type="entry name" value="RNaseH_sf"/>
</dbReference>
<keyword evidence="3" id="KW-1185">Reference proteome</keyword>
<sequence>MWREKDFAKGVGSGVVARNSNGSCLGWLSKFFPDIEDLEHAESLAAREAMELASRFGWRNIILEGDCAQVISKLRSPDTDSSFIASLISNVKFLCSRFACVSFCQVKRSGNHVAHTLARSAVCSFEGSVDPPMSVLSFLVSDISFDS</sequence>
<dbReference type="PANTHER" id="PTHR47074:SF11">
    <property type="entry name" value="REVERSE TRANSCRIPTASE-LIKE PROTEIN"/>
    <property type="match status" value="1"/>
</dbReference>
<dbReference type="InterPro" id="IPR002156">
    <property type="entry name" value="RNaseH_domain"/>
</dbReference>
<dbReference type="InterPro" id="IPR012337">
    <property type="entry name" value="RNaseH-like_sf"/>
</dbReference>
<dbReference type="InterPro" id="IPR044730">
    <property type="entry name" value="RNase_H-like_dom_plant"/>
</dbReference>
<dbReference type="SUPFAM" id="SSF53098">
    <property type="entry name" value="Ribonuclease H-like"/>
    <property type="match status" value="1"/>
</dbReference>
<dbReference type="PANTHER" id="PTHR47074">
    <property type="entry name" value="BNAC02G40300D PROTEIN"/>
    <property type="match status" value="1"/>
</dbReference>
<dbReference type="EMBL" id="WHWC01000004">
    <property type="protein sequence ID" value="KAG8383645.1"/>
    <property type="molecule type" value="Genomic_DNA"/>
</dbReference>
<reference evidence="2" key="1">
    <citation type="submission" date="2019-10" db="EMBL/GenBank/DDBJ databases">
        <authorList>
            <person name="Zhang R."/>
            <person name="Pan Y."/>
            <person name="Wang J."/>
            <person name="Ma R."/>
            <person name="Yu S."/>
        </authorList>
    </citation>
    <scope>NUCLEOTIDE SEQUENCE</scope>
    <source>
        <strain evidence="2">LA-IB0</strain>
        <tissue evidence="2">Leaf</tissue>
    </source>
</reference>
<comment type="caution">
    <text evidence="2">The sequence shown here is derived from an EMBL/GenBank/DDBJ whole genome shotgun (WGS) entry which is preliminary data.</text>
</comment>
<accession>A0AAV6XQC6</accession>
<dbReference type="CDD" id="cd06222">
    <property type="entry name" value="RNase_H_like"/>
    <property type="match status" value="1"/>
</dbReference>
<proteinExistence type="predicted"/>
<evidence type="ECO:0000313" key="3">
    <source>
        <dbReference type="Proteomes" id="UP000826271"/>
    </source>
</evidence>
<dbReference type="Pfam" id="PF13456">
    <property type="entry name" value="RVT_3"/>
    <property type="match status" value="1"/>
</dbReference>
<organism evidence="2 3">
    <name type="scientific">Buddleja alternifolia</name>
    <dbReference type="NCBI Taxonomy" id="168488"/>
    <lineage>
        <taxon>Eukaryota</taxon>
        <taxon>Viridiplantae</taxon>
        <taxon>Streptophyta</taxon>
        <taxon>Embryophyta</taxon>
        <taxon>Tracheophyta</taxon>
        <taxon>Spermatophyta</taxon>
        <taxon>Magnoliopsida</taxon>
        <taxon>eudicotyledons</taxon>
        <taxon>Gunneridae</taxon>
        <taxon>Pentapetalae</taxon>
        <taxon>asterids</taxon>
        <taxon>lamiids</taxon>
        <taxon>Lamiales</taxon>
        <taxon>Scrophulariaceae</taxon>
        <taxon>Buddlejeae</taxon>
        <taxon>Buddleja</taxon>
    </lineage>
</organism>
<feature type="domain" description="RNase H type-1" evidence="1">
    <location>
        <begin position="12"/>
        <end position="121"/>
    </location>
</feature>
<dbReference type="AlphaFoldDB" id="A0AAV6XQC6"/>
<dbReference type="GO" id="GO:0004523">
    <property type="term" value="F:RNA-DNA hybrid ribonuclease activity"/>
    <property type="evidence" value="ECO:0007669"/>
    <property type="project" value="InterPro"/>
</dbReference>
<dbReference type="GO" id="GO:0003676">
    <property type="term" value="F:nucleic acid binding"/>
    <property type="evidence" value="ECO:0007669"/>
    <property type="project" value="InterPro"/>
</dbReference>